<dbReference type="InterPro" id="IPR036396">
    <property type="entry name" value="Cyt_P450_sf"/>
</dbReference>
<dbReference type="PRINTS" id="PR00463">
    <property type="entry name" value="EP450I"/>
</dbReference>
<evidence type="ECO:0000256" key="1">
    <source>
        <dbReference type="ARBA" id="ARBA00001971"/>
    </source>
</evidence>
<dbReference type="PANTHER" id="PTHR47955:SF14">
    <property type="entry name" value="OS01G0543600 PROTEIN"/>
    <property type="match status" value="1"/>
</dbReference>
<accession>A0A9R0RAP8</accession>
<evidence type="ECO:0000256" key="3">
    <source>
        <dbReference type="ARBA" id="ARBA00010617"/>
    </source>
</evidence>
<dbReference type="EMBL" id="LT934115">
    <property type="protein sequence ID" value="VAH56553.1"/>
    <property type="molecule type" value="Genomic_DNA"/>
</dbReference>
<keyword evidence="8" id="KW-0560">Oxidoreductase</keyword>
<dbReference type="PRINTS" id="PR00385">
    <property type="entry name" value="P450"/>
</dbReference>
<keyword evidence="9 11" id="KW-0408">Iron</keyword>
<dbReference type="GO" id="GO:0020037">
    <property type="term" value="F:heme binding"/>
    <property type="evidence" value="ECO:0007669"/>
    <property type="project" value="InterPro"/>
</dbReference>
<evidence type="ECO:0000256" key="8">
    <source>
        <dbReference type="ARBA" id="ARBA00023002"/>
    </source>
</evidence>
<keyword evidence="12" id="KW-0472">Membrane</keyword>
<organism evidence="13 14">
    <name type="scientific">Triticum turgidum subsp. durum</name>
    <name type="common">Durum wheat</name>
    <name type="synonym">Triticum durum</name>
    <dbReference type="NCBI Taxonomy" id="4567"/>
    <lineage>
        <taxon>Eukaryota</taxon>
        <taxon>Viridiplantae</taxon>
        <taxon>Streptophyta</taxon>
        <taxon>Embryophyta</taxon>
        <taxon>Tracheophyta</taxon>
        <taxon>Spermatophyta</taxon>
        <taxon>Magnoliopsida</taxon>
        <taxon>Liliopsida</taxon>
        <taxon>Poales</taxon>
        <taxon>Poaceae</taxon>
        <taxon>BOP clade</taxon>
        <taxon>Pooideae</taxon>
        <taxon>Triticodae</taxon>
        <taxon>Triticeae</taxon>
        <taxon>Triticinae</taxon>
        <taxon>Triticum</taxon>
    </lineage>
</organism>
<evidence type="ECO:0000256" key="11">
    <source>
        <dbReference type="PIRSR" id="PIRSR602401-1"/>
    </source>
</evidence>
<comment type="cofactor">
    <cofactor evidence="1 11">
        <name>heme</name>
        <dbReference type="ChEBI" id="CHEBI:30413"/>
    </cofactor>
</comment>
<keyword evidence="14" id="KW-1185">Reference proteome</keyword>
<evidence type="ECO:0000256" key="9">
    <source>
        <dbReference type="ARBA" id="ARBA00023004"/>
    </source>
</evidence>
<evidence type="ECO:0000313" key="13">
    <source>
        <dbReference type="EMBL" id="VAH56553.1"/>
    </source>
</evidence>
<dbReference type="Gramene" id="TRITD3Av1G017170.5">
    <property type="protein sequence ID" value="TRITD3Av1G017170.5"/>
    <property type="gene ID" value="TRITD3Av1G017170"/>
</dbReference>
<evidence type="ECO:0000256" key="2">
    <source>
        <dbReference type="ARBA" id="ARBA00005179"/>
    </source>
</evidence>
<dbReference type="AlphaFoldDB" id="A0A9R0RAP8"/>
<keyword evidence="4 11" id="KW-0349">Heme</keyword>
<dbReference type="PANTHER" id="PTHR47955">
    <property type="entry name" value="CYTOCHROME P450 FAMILY 71 PROTEIN"/>
    <property type="match status" value="1"/>
</dbReference>
<dbReference type="GO" id="GO:0016705">
    <property type="term" value="F:oxidoreductase activity, acting on paired donors, with incorporation or reduction of molecular oxygen"/>
    <property type="evidence" value="ECO:0007669"/>
    <property type="project" value="InterPro"/>
</dbReference>
<dbReference type="OMA" id="ARYWGED"/>
<evidence type="ECO:0000256" key="7">
    <source>
        <dbReference type="ARBA" id="ARBA00022989"/>
    </source>
</evidence>
<reference evidence="13 14" key="1">
    <citation type="submission" date="2017-09" db="EMBL/GenBank/DDBJ databases">
        <authorList>
            <consortium name="International Durum Wheat Genome Sequencing Consortium (IDWGSC)"/>
            <person name="Milanesi L."/>
        </authorList>
    </citation>
    <scope>NUCLEOTIDE SEQUENCE [LARGE SCALE GENOMIC DNA]</scope>
    <source>
        <strain evidence="14">cv. Svevo</strain>
    </source>
</reference>
<dbReference type="GO" id="GO:0004497">
    <property type="term" value="F:monooxygenase activity"/>
    <property type="evidence" value="ECO:0007669"/>
    <property type="project" value="UniProtKB-KW"/>
</dbReference>
<dbReference type="InterPro" id="IPR002401">
    <property type="entry name" value="Cyt_P450_E_grp-I"/>
</dbReference>
<feature type="binding site" description="axial binding residue" evidence="11">
    <location>
        <position position="457"/>
    </location>
    <ligand>
        <name>heme</name>
        <dbReference type="ChEBI" id="CHEBI:30413"/>
    </ligand>
    <ligandPart>
        <name>Fe</name>
        <dbReference type="ChEBI" id="CHEBI:18248"/>
    </ligandPart>
</feature>
<dbReference type="SUPFAM" id="SSF48264">
    <property type="entry name" value="Cytochrome P450"/>
    <property type="match status" value="1"/>
</dbReference>
<evidence type="ECO:0008006" key="15">
    <source>
        <dbReference type="Google" id="ProtNLM"/>
    </source>
</evidence>
<comment type="pathway">
    <text evidence="2">Secondary metabolite biosynthesis.</text>
</comment>
<dbReference type="GO" id="GO:0005506">
    <property type="term" value="F:iron ion binding"/>
    <property type="evidence" value="ECO:0007669"/>
    <property type="project" value="InterPro"/>
</dbReference>
<dbReference type="FunFam" id="1.10.630.10:FF:000055">
    <property type="entry name" value="Cytochrome P450 71A26"/>
    <property type="match status" value="1"/>
</dbReference>
<dbReference type="Gene3D" id="1.10.630.10">
    <property type="entry name" value="Cytochrome P450"/>
    <property type="match status" value="1"/>
</dbReference>
<evidence type="ECO:0000256" key="6">
    <source>
        <dbReference type="ARBA" id="ARBA00022723"/>
    </source>
</evidence>
<feature type="transmembrane region" description="Helical" evidence="12">
    <location>
        <begin position="16"/>
        <end position="33"/>
    </location>
</feature>
<dbReference type="Pfam" id="PF00067">
    <property type="entry name" value="p450"/>
    <property type="match status" value="1"/>
</dbReference>
<evidence type="ECO:0000313" key="14">
    <source>
        <dbReference type="Proteomes" id="UP000324705"/>
    </source>
</evidence>
<keyword evidence="10" id="KW-0503">Monooxygenase</keyword>
<evidence type="ECO:0000256" key="5">
    <source>
        <dbReference type="ARBA" id="ARBA00022692"/>
    </source>
</evidence>
<evidence type="ECO:0000256" key="4">
    <source>
        <dbReference type="ARBA" id="ARBA00022617"/>
    </source>
</evidence>
<evidence type="ECO:0000256" key="12">
    <source>
        <dbReference type="SAM" id="Phobius"/>
    </source>
</evidence>
<evidence type="ECO:0000256" key="10">
    <source>
        <dbReference type="ARBA" id="ARBA00023033"/>
    </source>
</evidence>
<keyword evidence="6 11" id="KW-0479">Metal-binding</keyword>
<keyword evidence="5 12" id="KW-0812">Transmembrane</keyword>
<keyword evidence="7 12" id="KW-1133">Transmembrane helix</keyword>
<comment type="similarity">
    <text evidence="3">Belongs to the cytochrome P450 family.</text>
</comment>
<dbReference type="Proteomes" id="UP000324705">
    <property type="component" value="Chromosome 3A"/>
</dbReference>
<gene>
    <name evidence="13" type="ORF">TRITD_3Av1G017170</name>
</gene>
<dbReference type="InterPro" id="IPR001128">
    <property type="entry name" value="Cyt_P450"/>
</dbReference>
<protein>
    <recommendedName>
        <fullName evidence="15">Cytochrome P450</fullName>
    </recommendedName>
</protein>
<proteinExistence type="inferred from homology"/>
<dbReference type="CDD" id="cd11072">
    <property type="entry name" value="CYP71-like"/>
    <property type="match status" value="1"/>
</dbReference>
<name>A0A9R0RAP8_TRITD</name>
<sequence length="519" mass="58632">MVDLLQKLLPETLPRAWLFLFLFCLIVSMQYWFTGKFSAKRQRLPPSPPALPIIGHLHLIGSLPHISLSGLARKHGLDVMLLRLQGTVPNLVVSSSRTAEAVLHTHDHVLASRPYSVVSDTIMYRSSDIGFVPYGEYWRQARKLVTTHMLSAKKVQSFRGAAAEEVSMAMAKINQAAATDAAVDMSELLHTFANDMACRIVSGKFFLKDGQSKLFGELIKDTSRLLGGFNLEEYFPAVGRVGVLKKAVCAKAERVRNRWADLLDKVIDDRVSKRNSTSDHKDDDFVDIMLSVQQEYDLTREHMKALLTDVFFGAIDTSANALEFTLAELMRKPHLMVKLQDEVRGIVPQGQEIISETDMNNMTYLRAVIKESLWLHPLAPLLAPHLARANCIIDGYIVPAGTRVAVNAWAIGRDPSSWEYVEEFIPERFIHEGSSMHVNFKGNDFQFLTFGARRRMCPGMNLGIANVKLMLANLVCHFDWELPLEVERKDIDMTEVFGLTVRRKEKLLLIPKSRMQSRK</sequence>